<feature type="transmembrane region" description="Helical" evidence="1">
    <location>
        <begin position="83"/>
        <end position="103"/>
    </location>
</feature>
<dbReference type="InterPro" id="IPR050194">
    <property type="entry name" value="Glycosyltransferase_grp1"/>
</dbReference>
<dbReference type="Proteomes" id="UP000297564">
    <property type="component" value="Unassembled WGS sequence"/>
</dbReference>
<dbReference type="PANTHER" id="PTHR45947:SF3">
    <property type="entry name" value="SULFOQUINOVOSYL TRANSFERASE SQD2"/>
    <property type="match status" value="1"/>
</dbReference>
<proteinExistence type="predicted"/>
<gene>
    <name evidence="4" type="ORF">EZ242_11100</name>
</gene>
<feature type="domain" description="Glycosyl transferase family 1" evidence="2">
    <location>
        <begin position="227"/>
        <end position="382"/>
    </location>
</feature>
<dbReference type="Pfam" id="PF00534">
    <property type="entry name" value="Glycos_transf_1"/>
    <property type="match status" value="1"/>
</dbReference>
<comment type="caution">
    <text evidence="4">The sequence shown here is derived from an EMBL/GenBank/DDBJ whole genome shotgun (WGS) entry which is preliminary data.</text>
</comment>
<dbReference type="CDD" id="cd03794">
    <property type="entry name" value="GT4_WbuB-like"/>
    <property type="match status" value="1"/>
</dbReference>
<dbReference type="OrthoDB" id="9787293at2"/>
<evidence type="ECO:0000313" key="4">
    <source>
        <dbReference type="EMBL" id="TFY99686.1"/>
    </source>
</evidence>
<dbReference type="RefSeq" id="WP_135285229.1">
    <property type="nucleotide sequence ID" value="NZ_SMLL01000004.1"/>
</dbReference>
<name>A0A4Z0BK56_9BURK</name>
<keyword evidence="1" id="KW-1133">Transmembrane helix</keyword>
<protein>
    <submittedName>
        <fullName evidence="4">Glycosyltransferase WbuB</fullName>
    </submittedName>
</protein>
<evidence type="ECO:0000259" key="3">
    <source>
        <dbReference type="Pfam" id="PF13579"/>
    </source>
</evidence>
<dbReference type="Gene3D" id="3.40.50.2000">
    <property type="entry name" value="Glycogen Phosphorylase B"/>
    <property type="match status" value="2"/>
</dbReference>
<evidence type="ECO:0000256" key="1">
    <source>
        <dbReference type="SAM" id="Phobius"/>
    </source>
</evidence>
<accession>A0A4Z0BK56</accession>
<reference evidence="4 5" key="1">
    <citation type="submission" date="2019-03" db="EMBL/GenBank/DDBJ databases">
        <title>Ramlibacter rhizophilus CCTCC AB2015357, whole genome shotgun sequence.</title>
        <authorList>
            <person name="Zhang X."/>
            <person name="Feng G."/>
            <person name="Zhu H."/>
        </authorList>
    </citation>
    <scope>NUCLEOTIDE SEQUENCE [LARGE SCALE GENOMIC DNA]</scope>
    <source>
        <strain evidence="4 5">CCTCC AB2015357</strain>
    </source>
</reference>
<keyword evidence="1" id="KW-0472">Membrane</keyword>
<dbReference type="AlphaFoldDB" id="A0A4Z0BK56"/>
<feature type="domain" description="Glycosyltransferase subfamily 4-like N-terminal" evidence="3">
    <location>
        <begin position="22"/>
        <end position="200"/>
    </location>
</feature>
<dbReference type="SUPFAM" id="SSF53756">
    <property type="entry name" value="UDP-Glycosyltransferase/glycogen phosphorylase"/>
    <property type="match status" value="1"/>
</dbReference>
<dbReference type="InterPro" id="IPR028098">
    <property type="entry name" value="Glyco_trans_4-like_N"/>
</dbReference>
<sequence length="414" mass="45317">MRVLVVYPYFVDHHAAGHALMHDTLQALAAQGHEITVVSGEGGYMQSGQPATGQRRRALVWRDAVGPIRVLRTKSYRGHQKGLLGRFLSYAFLAALSPLAVALAPRADVVLLSPPPLYPIFTAWLACRLRRMPVVTEVRDLWPGSMVQMGMLRNPWLIRLTAWMERRVYDGSRHIVGLTSGISQDIVTRGWPADRVSTLACAVDTAQLAPDPARRHAVREKHGWQHCHVLMYFGALGEANNLPVLLRAARRLQGTYPTLRMVLVGDGFRRAWCESEIRDAALENVDLLAAVPRQQAQEYLSAADTCVVTLQDLPVFAGAIPTKLLEYMACGRPVLCGVRGEARAIVETSGAGECFDPEDDARLAELAIGLAGDLGRAADLGAKGRAYVAEHFSLRKRAERLGAVLGQAARADAR</sequence>
<dbReference type="Pfam" id="PF13579">
    <property type="entry name" value="Glyco_trans_4_4"/>
    <property type="match status" value="1"/>
</dbReference>
<dbReference type="PANTHER" id="PTHR45947">
    <property type="entry name" value="SULFOQUINOVOSYL TRANSFERASE SQD2"/>
    <property type="match status" value="1"/>
</dbReference>
<keyword evidence="4" id="KW-0808">Transferase</keyword>
<dbReference type="GO" id="GO:0016758">
    <property type="term" value="F:hexosyltransferase activity"/>
    <property type="evidence" value="ECO:0007669"/>
    <property type="project" value="TreeGrafter"/>
</dbReference>
<dbReference type="EMBL" id="SMLL01000004">
    <property type="protein sequence ID" value="TFY99686.1"/>
    <property type="molecule type" value="Genomic_DNA"/>
</dbReference>
<organism evidence="4 5">
    <name type="scientific">Ramlibacter rhizophilus</name>
    <dbReference type="NCBI Taxonomy" id="1781167"/>
    <lineage>
        <taxon>Bacteria</taxon>
        <taxon>Pseudomonadati</taxon>
        <taxon>Pseudomonadota</taxon>
        <taxon>Betaproteobacteria</taxon>
        <taxon>Burkholderiales</taxon>
        <taxon>Comamonadaceae</taxon>
        <taxon>Ramlibacter</taxon>
    </lineage>
</organism>
<evidence type="ECO:0000313" key="5">
    <source>
        <dbReference type="Proteomes" id="UP000297564"/>
    </source>
</evidence>
<dbReference type="InterPro" id="IPR001296">
    <property type="entry name" value="Glyco_trans_1"/>
</dbReference>
<keyword evidence="1" id="KW-0812">Transmembrane</keyword>
<keyword evidence="5" id="KW-1185">Reference proteome</keyword>
<evidence type="ECO:0000259" key="2">
    <source>
        <dbReference type="Pfam" id="PF00534"/>
    </source>
</evidence>